<reference evidence="3 4" key="1">
    <citation type="submission" date="2020-10" db="EMBL/GenBank/DDBJ databases">
        <title>Pygocentrus nattereri (red-bellied piranha) genome, fPygNat1, primary haplotype.</title>
        <authorList>
            <person name="Myers G."/>
            <person name="Meyer A."/>
            <person name="Karagic N."/>
            <person name="Pippel M."/>
            <person name="Winkler S."/>
            <person name="Tracey A."/>
            <person name="Wood J."/>
            <person name="Formenti G."/>
            <person name="Howe K."/>
            <person name="Fedrigo O."/>
            <person name="Jarvis E.D."/>
        </authorList>
    </citation>
    <scope>NUCLEOTIDE SEQUENCE [LARGE SCALE GENOMIC DNA]</scope>
</reference>
<dbReference type="Proteomes" id="UP001501920">
    <property type="component" value="Chromosome 29"/>
</dbReference>
<evidence type="ECO:0000256" key="1">
    <source>
        <dbReference type="SAM" id="MobiDB-lite"/>
    </source>
</evidence>
<evidence type="ECO:0000259" key="2">
    <source>
        <dbReference type="Pfam" id="PF00010"/>
    </source>
</evidence>
<reference evidence="3" key="3">
    <citation type="submission" date="2025-09" db="UniProtKB">
        <authorList>
            <consortium name="Ensembl"/>
        </authorList>
    </citation>
    <scope>IDENTIFICATION</scope>
</reference>
<dbReference type="InterPro" id="IPR011598">
    <property type="entry name" value="bHLH_dom"/>
</dbReference>
<accession>A0AAR2KW22</accession>
<name>A0AAR2KW22_PYGNA</name>
<feature type="domain" description="BHLH" evidence="2">
    <location>
        <begin position="12"/>
        <end position="39"/>
    </location>
</feature>
<dbReference type="GeneTree" id="ENSGT01110000271677"/>
<dbReference type="Gene3D" id="4.10.280.10">
    <property type="entry name" value="Helix-loop-helix DNA-binding domain"/>
    <property type="match status" value="1"/>
</dbReference>
<reference evidence="3" key="2">
    <citation type="submission" date="2025-08" db="UniProtKB">
        <authorList>
            <consortium name="Ensembl"/>
        </authorList>
    </citation>
    <scope>IDENTIFICATION</scope>
</reference>
<evidence type="ECO:0000313" key="3">
    <source>
        <dbReference type="Ensembl" id="ENSPNAP00000066341.1"/>
    </source>
</evidence>
<sequence length="88" mass="9727">QRAPSGAGHPVSKPLMEKKRRARINTCLDQLRTLLESLHSSDVRASGLPVACLFVYRASLAKDHVPPPHCDPGQRRALQRHITTNSPL</sequence>
<dbReference type="Pfam" id="PF00010">
    <property type="entry name" value="HLH"/>
    <property type="match status" value="1"/>
</dbReference>
<dbReference type="InterPro" id="IPR036638">
    <property type="entry name" value="HLH_DNA-bd_sf"/>
</dbReference>
<keyword evidence="4" id="KW-1185">Reference proteome</keyword>
<organism evidence="3 4">
    <name type="scientific">Pygocentrus nattereri</name>
    <name type="common">Red-bellied piranha</name>
    <dbReference type="NCBI Taxonomy" id="42514"/>
    <lineage>
        <taxon>Eukaryota</taxon>
        <taxon>Metazoa</taxon>
        <taxon>Chordata</taxon>
        <taxon>Craniata</taxon>
        <taxon>Vertebrata</taxon>
        <taxon>Euteleostomi</taxon>
        <taxon>Actinopterygii</taxon>
        <taxon>Neopterygii</taxon>
        <taxon>Teleostei</taxon>
        <taxon>Ostariophysi</taxon>
        <taxon>Characiformes</taxon>
        <taxon>Characoidei</taxon>
        <taxon>Pygocentrus</taxon>
    </lineage>
</organism>
<feature type="region of interest" description="Disordered" evidence="1">
    <location>
        <begin position="64"/>
        <end position="88"/>
    </location>
</feature>
<dbReference type="GO" id="GO:0046983">
    <property type="term" value="F:protein dimerization activity"/>
    <property type="evidence" value="ECO:0007669"/>
    <property type="project" value="InterPro"/>
</dbReference>
<dbReference type="Ensembl" id="ENSPNAT00000073764.1">
    <property type="protein sequence ID" value="ENSPNAP00000066341.1"/>
    <property type="gene ID" value="ENSPNAG00000037528.1"/>
</dbReference>
<protein>
    <recommendedName>
        <fullName evidence="2">BHLH domain-containing protein</fullName>
    </recommendedName>
</protein>
<proteinExistence type="predicted"/>
<dbReference type="SUPFAM" id="SSF47459">
    <property type="entry name" value="HLH, helix-loop-helix DNA-binding domain"/>
    <property type="match status" value="1"/>
</dbReference>
<evidence type="ECO:0000313" key="4">
    <source>
        <dbReference type="Proteomes" id="UP001501920"/>
    </source>
</evidence>
<dbReference type="AlphaFoldDB" id="A0AAR2KW22"/>